<evidence type="ECO:0000313" key="2">
    <source>
        <dbReference type="Proteomes" id="UP000014500"/>
    </source>
</evidence>
<reference evidence="1" key="2">
    <citation type="submission" date="2015-02" db="UniProtKB">
        <authorList>
            <consortium name="EnsemblMetazoa"/>
        </authorList>
    </citation>
    <scope>IDENTIFICATION</scope>
</reference>
<protein>
    <submittedName>
        <fullName evidence="1">Uncharacterized protein</fullName>
    </submittedName>
</protein>
<dbReference type="EnsemblMetazoa" id="SMAR008827-RA">
    <property type="protein sequence ID" value="SMAR008827-PA"/>
    <property type="gene ID" value="SMAR008827"/>
</dbReference>
<dbReference type="EMBL" id="JH431859">
    <property type="status" value="NOT_ANNOTATED_CDS"/>
    <property type="molecule type" value="Genomic_DNA"/>
</dbReference>
<proteinExistence type="predicted"/>
<dbReference type="Proteomes" id="UP000014500">
    <property type="component" value="Unassembled WGS sequence"/>
</dbReference>
<accession>T1J5C8</accession>
<sequence length="209" mass="23622">MIKILKKLIKSCLTAIMCKHFCQDLAQQLLVLPSNYLHSNDNVYITQYELNMSTCRKDTATLKSSYKSSAVLPIIINKMNIGIIIDEKAQKTNSIDMQGILVKILCIPKVDPNPDLNPDLIKDSRIITTPLANVRILLDSLNILVWPSLDMQHENIHCKFCILPCVTQGSDYDDCGKGGLNVKRIKKDSYIRSNYSAVFKLNHRASIWA</sequence>
<name>T1J5C8_STRMM</name>
<evidence type="ECO:0000313" key="1">
    <source>
        <dbReference type="EnsemblMetazoa" id="SMAR008827-PA"/>
    </source>
</evidence>
<reference evidence="2" key="1">
    <citation type="submission" date="2011-05" db="EMBL/GenBank/DDBJ databases">
        <authorList>
            <person name="Richards S.R."/>
            <person name="Qu J."/>
            <person name="Jiang H."/>
            <person name="Jhangiani S.N."/>
            <person name="Agravi P."/>
            <person name="Goodspeed R."/>
            <person name="Gross S."/>
            <person name="Mandapat C."/>
            <person name="Jackson L."/>
            <person name="Mathew T."/>
            <person name="Pu L."/>
            <person name="Thornton R."/>
            <person name="Saada N."/>
            <person name="Wilczek-Boney K.B."/>
            <person name="Lee S."/>
            <person name="Kovar C."/>
            <person name="Wu Y."/>
            <person name="Scherer S.E."/>
            <person name="Worley K.C."/>
            <person name="Muzny D.M."/>
            <person name="Gibbs R."/>
        </authorList>
    </citation>
    <scope>NUCLEOTIDE SEQUENCE</scope>
    <source>
        <strain evidence="2">Brora</strain>
    </source>
</reference>
<keyword evidence="2" id="KW-1185">Reference proteome</keyword>
<dbReference type="HOGENOM" id="CLU_1316898_0_0_1"/>
<organism evidence="1 2">
    <name type="scientific">Strigamia maritima</name>
    <name type="common">European centipede</name>
    <name type="synonym">Geophilus maritimus</name>
    <dbReference type="NCBI Taxonomy" id="126957"/>
    <lineage>
        <taxon>Eukaryota</taxon>
        <taxon>Metazoa</taxon>
        <taxon>Ecdysozoa</taxon>
        <taxon>Arthropoda</taxon>
        <taxon>Myriapoda</taxon>
        <taxon>Chilopoda</taxon>
        <taxon>Pleurostigmophora</taxon>
        <taxon>Geophilomorpha</taxon>
        <taxon>Linotaeniidae</taxon>
        <taxon>Strigamia</taxon>
    </lineage>
</organism>
<dbReference type="AlphaFoldDB" id="T1J5C8"/>